<dbReference type="Pfam" id="PF25840">
    <property type="entry name" value="Ulvan_lyase_N"/>
    <property type="match status" value="1"/>
</dbReference>
<dbReference type="AlphaFoldDB" id="A0A6N2VMR5"/>
<dbReference type="InterPro" id="IPR058908">
    <property type="entry name" value="P29_C"/>
</dbReference>
<gene>
    <name evidence="3" type="ORF">BILFYP9_02636</name>
</gene>
<evidence type="ECO:0000259" key="1">
    <source>
        <dbReference type="Pfam" id="PF25840"/>
    </source>
</evidence>
<name>A0A6N2VMR5_9BACE</name>
<protein>
    <submittedName>
        <fullName evidence="3">Uncharacterized protein</fullName>
    </submittedName>
</protein>
<feature type="domain" description="Broad-specificity ulvan lyase N-terminal" evidence="1">
    <location>
        <begin position="43"/>
        <end position="383"/>
    </location>
</feature>
<evidence type="ECO:0000259" key="2">
    <source>
        <dbReference type="Pfam" id="PF25841"/>
    </source>
</evidence>
<dbReference type="InterPro" id="IPR008928">
    <property type="entry name" value="6-hairpin_glycosidase_sf"/>
</dbReference>
<dbReference type="EMBL" id="CACRSU010000029">
    <property type="protein sequence ID" value="VYT29871.1"/>
    <property type="molecule type" value="Genomic_DNA"/>
</dbReference>
<reference evidence="3" key="1">
    <citation type="submission" date="2019-11" db="EMBL/GenBank/DDBJ databases">
        <authorList>
            <person name="Feng L."/>
        </authorList>
    </citation>
    <scope>NUCLEOTIDE SEQUENCE</scope>
    <source>
        <strain evidence="3">BintestinalisLFYP9</strain>
    </source>
</reference>
<evidence type="ECO:0000313" key="3">
    <source>
        <dbReference type="EMBL" id="VYT29871.1"/>
    </source>
</evidence>
<feature type="domain" description="Broad-specificity ulvan lyase C-terminal" evidence="2">
    <location>
        <begin position="402"/>
        <end position="634"/>
    </location>
</feature>
<dbReference type="SUPFAM" id="SSF48208">
    <property type="entry name" value="Six-hairpin glycosidases"/>
    <property type="match status" value="1"/>
</dbReference>
<dbReference type="Pfam" id="PF25841">
    <property type="entry name" value="Ulvan_lyase_C"/>
    <property type="match status" value="1"/>
</dbReference>
<dbReference type="InterPro" id="IPR058907">
    <property type="entry name" value="P29_N"/>
</dbReference>
<dbReference type="GO" id="GO:0005975">
    <property type="term" value="P:carbohydrate metabolic process"/>
    <property type="evidence" value="ECO:0007669"/>
    <property type="project" value="InterPro"/>
</dbReference>
<organism evidence="3">
    <name type="scientific">Bacteroides intestinalis</name>
    <dbReference type="NCBI Taxonomy" id="329854"/>
    <lineage>
        <taxon>Bacteria</taxon>
        <taxon>Pseudomonadati</taxon>
        <taxon>Bacteroidota</taxon>
        <taxon>Bacteroidia</taxon>
        <taxon>Bacteroidales</taxon>
        <taxon>Bacteroidaceae</taxon>
        <taxon>Bacteroides</taxon>
    </lineage>
</organism>
<accession>A0A6N2VMR5</accession>
<dbReference type="InterPro" id="IPR008929">
    <property type="entry name" value="Chondroitin_lyas"/>
</dbReference>
<proteinExistence type="predicted"/>
<sequence length="635" mass="72066">MKKMKNLFIIMMLLYASFLSGQIRNINENPFDDALRSEADKLLTEWMDTFLTYQCNNPNPALSGGILCPACARMHGRIGDAVLPLMYLAEKTGNNKYLHGAKRLMAWMENVHRPDGSWMNDVHVSDWNGTTVFASIALYEALHYHGHLLDDSTRNHWKQQLLQAGEFMINNPFIYSRKREGMRNMNINYSASATYALYAIGELCNRPDFKKEAQEIAADLKSYFTKNECFLYGEGPNINSATRNGCFPTDLLYNVEESLPNMAYYAAMANDKELLSLVECSMNTHLEFMLPDGAWDNSWGTRNFKWTYWGGRTSDGFMGGYYKLAARHPEYLEAIQRNIQLLKKATHNGLLYGGMHYFASGIPPCIHHTFGHAKALASFLELPPVKTAASGKLPRDITYGTKYFKDIHTWLLSYGSWRSTFTGYDAEYKVKGTHPMGGALSLLWHAQAGPVFAATMNQYKLIEAPNMQSNTRKYLTGGTPRIELIQNGVAYSNLDDLNTSITYHEREEACTFTVHTHLVDINQQAPLQGEVAMTMNYTYSEQGVSIHLEHCNEPIRLMLPVIASPEENIEFSSHEVYIRKNKGVVCITCESGDMEIAFTDDDQRIFNPVPGFSFIPLQVLPDKMDKKIHINISFR</sequence>
<dbReference type="Gene3D" id="1.50.10.100">
    <property type="entry name" value="Chondroitin AC/alginate lyase"/>
    <property type="match status" value="1"/>
</dbReference>